<feature type="non-terminal residue" evidence="1">
    <location>
        <position position="1"/>
    </location>
</feature>
<dbReference type="InterPro" id="IPR036322">
    <property type="entry name" value="WD40_repeat_dom_sf"/>
</dbReference>
<name>S4NXY3_9NEOP</name>
<reference evidence="1" key="1">
    <citation type="journal article" date="2013" name="BMC Genomics">
        <title>Unscrambling butterfly oogenesis.</title>
        <authorList>
            <person name="Carter J.M."/>
            <person name="Baker S.C."/>
            <person name="Pink R."/>
            <person name="Carter D.R."/>
            <person name="Collins A."/>
            <person name="Tomlin J."/>
            <person name="Gibbs M."/>
            <person name="Breuker C.J."/>
        </authorList>
    </citation>
    <scope>NUCLEOTIDE SEQUENCE</scope>
    <source>
        <tissue evidence="1">Ovary</tissue>
    </source>
</reference>
<dbReference type="Gene3D" id="2.130.10.10">
    <property type="entry name" value="YVTN repeat-like/Quinoprotein amine dehydrogenase"/>
    <property type="match status" value="1"/>
</dbReference>
<evidence type="ECO:0000313" key="1">
    <source>
        <dbReference type="EMBL" id="JAA82064.1"/>
    </source>
</evidence>
<sequence>DSANLSFQTFELKRRDSLELRTIQEYKLNNRICSCALTADGNILAMGLDSGDVVVWNVRNKRQLKLL</sequence>
<protein>
    <submittedName>
        <fullName evidence="1">Apaf-1 protein</fullName>
    </submittedName>
</protein>
<reference evidence="1" key="2">
    <citation type="submission" date="2013-05" db="EMBL/GenBank/DDBJ databases">
        <authorList>
            <person name="Carter J.-M."/>
            <person name="Baker S.C."/>
            <person name="Pink R."/>
            <person name="Carter D.R.F."/>
            <person name="Collins A."/>
            <person name="Tomlin J."/>
            <person name="Gibbs M."/>
            <person name="Breuker C.J."/>
        </authorList>
    </citation>
    <scope>NUCLEOTIDE SEQUENCE</scope>
    <source>
        <tissue evidence="1">Ovary</tissue>
    </source>
</reference>
<dbReference type="InterPro" id="IPR015943">
    <property type="entry name" value="WD40/YVTN_repeat-like_dom_sf"/>
</dbReference>
<dbReference type="EMBL" id="GAIX01010496">
    <property type="protein sequence ID" value="JAA82064.1"/>
    <property type="molecule type" value="Transcribed_RNA"/>
</dbReference>
<dbReference type="AlphaFoldDB" id="S4NXY3"/>
<proteinExistence type="predicted"/>
<accession>S4NXY3</accession>
<feature type="non-terminal residue" evidence="1">
    <location>
        <position position="67"/>
    </location>
</feature>
<dbReference type="SUPFAM" id="SSF50978">
    <property type="entry name" value="WD40 repeat-like"/>
    <property type="match status" value="1"/>
</dbReference>
<organism evidence="1">
    <name type="scientific">Pararge aegeria</name>
    <name type="common">speckled wood butterfly</name>
    <dbReference type="NCBI Taxonomy" id="116150"/>
    <lineage>
        <taxon>Eukaryota</taxon>
        <taxon>Metazoa</taxon>
        <taxon>Ecdysozoa</taxon>
        <taxon>Arthropoda</taxon>
        <taxon>Hexapoda</taxon>
        <taxon>Insecta</taxon>
        <taxon>Pterygota</taxon>
        <taxon>Neoptera</taxon>
        <taxon>Endopterygota</taxon>
        <taxon>Lepidoptera</taxon>
        <taxon>Glossata</taxon>
        <taxon>Ditrysia</taxon>
        <taxon>Papilionoidea</taxon>
        <taxon>Nymphalidae</taxon>
        <taxon>Satyrinae</taxon>
        <taxon>Satyrini</taxon>
        <taxon>Parargina</taxon>
        <taxon>Pararge</taxon>
    </lineage>
</organism>